<evidence type="ECO:0000256" key="5">
    <source>
        <dbReference type="ARBA" id="ARBA00022833"/>
    </source>
</evidence>
<evidence type="ECO:0000256" key="6">
    <source>
        <dbReference type="ARBA" id="ARBA00023015"/>
    </source>
</evidence>
<reference evidence="13 14" key="1">
    <citation type="submission" date="2019-03" db="EMBL/GenBank/DDBJ databases">
        <title>First draft genome of Liparis tanakae, snailfish: a comprehensive survey of snailfish specific genes.</title>
        <authorList>
            <person name="Kim W."/>
            <person name="Song I."/>
            <person name="Jeong J.-H."/>
            <person name="Kim D."/>
            <person name="Kim S."/>
            <person name="Ryu S."/>
            <person name="Song J.Y."/>
            <person name="Lee S.K."/>
        </authorList>
    </citation>
    <scope>NUCLEOTIDE SEQUENCE [LARGE SCALE GENOMIC DNA]</scope>
    <source>
        <tissue evidence="13">Muscle</tissue>
    </source>
</reference>
<feature type="domain" description="C2H2-type" evidence="12">
    <location>
        <begin position="32"/>
        <end position="61"/>
    </location>
</feature>
<dbReference type="GO" id="GO:0000785">
    <property type="term" value="C:chromatin"/>
    <property type="evidence" value="ECO:0007669"/>
    <property type="project" value="TreeGrafter"/>
</dbReference>
<keyword evidence="10" id="KW-0539">Nucleus</keyword>
<dbReference type="Proteomes" id="UP000314294">
    <property type="component" value="Unassembled WGS sequence"/>
</dbReference>
<dbReference type="FunFam" id="3.30.160.60:FF:000072">
    <property type="entry name" value="zinc finger protein 143 isoform X1"/>
    <property type="match status" value="1"/>
</dbReference>
<dbReference type="FunFam" id="3.30.160.60:FF:000441">
    <property type="entry name" value="zinc finger protein 410 isoform X1"/>
    <property type="match status" value="1"/>
</dbReference>
<evidence type="ECO:0000256" key="3">
    <source>
        <dbReference type="ARBA" id="ARBA00022737"/>
    </source>
</evidence>
<evidence type="ECO:0000259" key="12">
    <source>
        <dbReference type="PROSITE" id="PS50157"/>
    </source>
</evidence>
<evidence type="ECO:0000256" key="4">
    <source>
        <dbReference type="ARBA" id="ARBA00022771"/>
    </source>
</evidence>
<dbReference type="PANTHER" id="PTHR14003">
    <property type="entry name" value="TRANSCRIPTIONAL REPRESSOR PROTEIN YY"/>
    <property type="match status" value="1"/>
</dbReference>
<evidence type="ECO:0000313" key="13">
    <source>
        <dbReference type="EMBL" id="TNN64069.1"/>
    </source>
</evidence>
<dbReference type="FunFam" id="3.30.160.60:FF:000071">
    <property type="entry name" value="Putative zinc finger protein 143"/>
    <property type="match status" value="1"/>
</dbReference>
<dbReference type="Pfam" id="PF00096">
    <property type="entry name" value="zf-C2H2"/>
    <property type="match status" value="3"/>
</dbReference>
<keyword evidence="3" id="KW-0677">Repeat</keyword>
<dbReference type="EMBL" id="SRLO01000259">
    <property type="protein sequence ID" value="TNN64069.1"/>
    <property type="molecule type" value="Genomic_DNA"/>
</dbReference>
<keyword evidence="4 11" id="KW-0863">Zinc-finger</keyword>
<dbReference type="GO" id="GO:0000978">
    <property type="term" value="F:RNA polymerase II cis-regulatory region sequence-specific DNA binding"/>
    <property type="evidence" value="ECO:0007669"/>
    <property type="project" value="TreeGrafter"/>
</dbReference>
<proteinExistence type="predicted"/>
<dbReference type="GO" id="GO:0005667">
    <property type="term" value="C:transcription regulator complex"/>
    <property type="evidence" value="ECO:0007669"/>
    <property type="project" value="TreeGrafter"/>
</dbReference>
<keyword evidence="2" id="KW-0479">Metal-binding</keyword>
<comment type="caution">
    <text evidence="13">The sequence shown here is derived from an EMBL/GenBank/DDBJ whole genome shotgun (WGS) entry which is preliminary data.</text>
</comment>
<dbReference type="AlphaFoldDB" id="A0A4Z2HDZ4"/>
<evidence type="ECO:0000256" key="1">
    <source>
        <dbReference type="ARBA" id="ARBA00004123"/>
    </source>
</evidence>
<evidence type="ECO:0000256" key="10">
    <source>
        <dbReference type="ARBA" id="ARBA00023242"/>
    </source>
</evidence>
<protein>
    <submittedName>
        <fullName evidence="13">Zinc finger protein 410</fullName>
    </submittedName>
</protein>
<keyword evidence="7" id="KW-0238">DNA-binding</keyword>
<keyword evidence="9" id="KW-0804">Transcription</keyword>
<evidence type="ECO:0000256" key="7">
    <source>
        <dbReference type="ARBA" id="ARBA00023125"/>
    </source>
</evidence>
<sequence>MFRCGAEGCGKSFYVLQRLQVHMRTHSGDKPFTCKEKNCGKKFTTAGNLKNHRRVHTGEKPFLCEADGCGRSFAEYSSLRKHMLVHSGEALTHSSLLEADGGMVTMTTTTVEPMSLHHAMLRPPGSADSVVILSQPHELVTMTAEGHAYGDHVVALL</sequence>
<dbReference type="Gene3D" id="3.30.160.60">
    <property type="entry name" value="Classic Zinc Finger"/>
    <property type="match status" value="3"/>
</dbReference>
<dbReference type="InterPro" id="IPR036236">
    <property type="entry name" value="Znf_C2H2_sf"/>
</dbReference>
<evidence type="ECO:0000256" key="9">
    <source>
        <dbReference type="ARBA" id="ARBA00023163"/>
    </source>
</evidence>
<dbReference type="PANTHER" id="PTHR14003:SF24">
    <property type="entry name" value="ZINC FINGER PROTEIN 410"/>
    <property type="match status" value="1"/>
</dbReference>
<keyword evidence="5" id="KW-0862">Zinc</keyword>
<name>A0A4Z2HDZ4_9TELE</name>
<dbReference type="GO" id="GO:0008270">
    <property type="term" value="F:zinc ion binding"/>
    <property type="evidence" value="ECO:0007669"/>
    <property type="project" value="UniProtKB-KW"/>
</dbReference>
<evidence type="ECO:0000313" key="14">
    <source>
        <dbReference type="Proteomes" id="UP000314294"/>
    </source>
</evidence>
<keyword evidence="14" id="KW-1185">Reference proteome</keyword>
<evidence type="ECO:0000256" key="2">
    <source>
        <dbReference type="ARBA" id="ARBA00022723"/>
    </source>
</evidence>
<organism evidence="13 14">
    <name type="scientific">Liparis tanakae</name>
    <name type="common">Tanaka's snailfish</name>
    <dbReference type="NCBI Taxonomy" id="230148"/>
    <lineage>
        <taxon>Eukaryota</taxon>
        <taxon>Metazoa</taxon>
        <taxon>Chordata</taxon>
        <taxon>Craniata</taxon>
        <taxon>Vertebrata</taxon>
        <taxon>Euteleostomi</taxon>
        <taxon>Actinopterygii</taxon>
        <taxon>Neopterygii</taxon>
        <taxon>Teleostei</taxon>
        <taxon>Neoteleostei</taxon>
        <taxon>Acanthomorphata</taxon>
        <taxon>Eupercaria</taxon>
        <taxon>Perciformes</taxon>
        <taxon>Cottioidei</taxon>
        <taxon>Cottales</taxon>
        <taxon>Liparidae</taxon>
        <taxon>Liparis</taxon>
    </lineage>
</organism>
<keyword evidence="8" id="KW-0010">Activator</keyword>
<dbReference type="GO" id="GO:0031519">
    <property type="term" value="C:PcG protein complex"/>
    <property type="evidence" value="ECO:0007669"/>
    <property type="project" value="TreeGrafter"/>
</dbReference>
<comment type="subcellular location">
    <subcellularLocation>
        <location evidence="1">Nucleus</location>
    </subcellularLocation>
</comment>
<keyword evidence="6" id="KW-0805">Transcription regulation</keyword>
<dbReference type="OrthoDB" id="5977959at2759"/>
<dbReference type="PROSITE" id="PS00028">
    <property type="entry name" value="ZINC_FINGER_C2H2_1"/>
    <property type="match status" value="3"/>
</dbReference>
<gene>
    <name evidence="13" type="primary">Znf410</name>
    <name evidence="13" type="ORF">EYF80_025687</name>
</gene>
<dbReference type="PROSITE" id="PS50157">
    <property type="entry name" value="ZINC_FINGER_C2H2_2"/>
    <property type="match status" value="3"/>
</dbReference>
<evidence type="ECO:0000256" key="8">
    <source>
        <dbReference type="ARBA" id="ARBA00023159"/>
    </source>
</evidence>
<dbReference type="SMART" id="SM00355">
    <property type="entry name" value="ZnF_C2H2"/>
    <property type="match status" value="3"/>
</dbReference>
<dbReference type="InterPro" id="IPR013087">
    <property type="entry name" value="Znf_C2H2_type"/>
</dbReference>
<feature type="domain" description="C2H2-type" evidence="12">
    <location>
        <begin position="62"/>
        <end position="91"/>
    </location>
</feature>
<dbReference type="SUPFAM" id="SSF57667">
    <property type="entry name" value="beta-beta-alpha zinc fingers"/>
    <property type="match status" value="2"/>
</dbReference>
<dbReference type="GO" id="GO:0000981">
    <property type="term" value="F:DNA-binding transcription factor activity, RNA polymerase II-specific"/>
    <property type="evidence" value="ECO:0007669"/>
    <property type="project" value="TreeGrafter"/>
</dbReference>
<accession>A0A4Z2HDZ4</accession>
<feature type="domain" description="C2H2-type" evidence="12">
    <location>
        <begin position="2"/>
        <end position="31"/>
    </location>
</feature>
<evidence type="ECO:0000256" key="11">
    <source>
        <dbReference type="PROSITE-ProRule" id="PRU00042"/>
    </source>
</evidence>